<protein>
    <submittedName>
        <fullName evidence="2">NYN domain limkain-b1-type</fullName>
    </submittedName>
</protein>
<feature type="domain" description="NYN" evidence="1">
    <location>
        <begin position="2"/>
        <end position="131"/>
    </location>
</feature>
<dbReference type="GO" id="GO:0004540">
    <property type="term" value="F:RNA nuclease activity"/>
    <property type="evidence" value="ECO:0007669"/>
    <property type="project" value="InterPro"/>
</dbReference>
<dbReference type="InterPro" id="IPR021139">
    <property type="entry name" value="NYN"/>
</dbReference>
<evidence type="ECO:0000313" key="2">
    <source>
        <dbReference type="EMBL" id="KAG7561747.1"/>
    </source>
</evidence>
<comment type="caution">
    <text evidence="2">The sequence shown here is derived from an EMBL/GenBank/DDBJ whole genome shotgun (WGS) entry which is preliminary data.</text>
</comment>
<reference evidence="2 3" key="1">
    <citation type="submission" date="2020-12" db="EMBL/GenBank/DDBJ databases">
        <title>Concerted genomic and epigenomic changes stabilize Arabidopsis allopolyploids.</title>
        <authorList>
            <person name="Chen Z."/>
        </authorList>
    </citation>
    <scope>NUCLEOTIDE SEQUENCE [LARGE SCALE GENOMIC DNA]</scope>
    <source>
        <strain evidence="2">Allo738</strain>
        <tissue evidence="2">Leaf</tissue>
    </source>
</reference>
<dbReference type="PANTHER" id="PTHR14379">
    <property type="entry name" value="LIMKAIN B LKAP"/>
    <property type="match status" value="1"/>
</dbReference>
<dbReference type="GO" id="GO:0005777">
    <property type="term" value="C:peroxisome"/>
    <property type="evidence" value="ECO:0007669"/>
    <property type="project" value="InterPro"/>
</dbReference>
<sequence>STGVFWDLDDCSNPNDSHPHLIYQNIKSALENKGYRGEVSISAYVQDATLPDDLLDIFREAGVKISFVPKDSTHKRVARMFLDILLWAVDNPHPANLMIISNNFSEHKLFLKTLHYLKQRHYNVLLAEPGKVVSEEVRLLFSDDLLENLIKQSEVEEHSKDSED</sequence>
<dbReference type="Proteomes" id="UP000694240">
    <property type="component" value="Chromosome 10"/>
</dbReference>
<dbReference type="AlphaFoldDB" id="A0A8T1ZQS2"/>
<evidence type="ECO:0000259" key="1">
    <source>
        <dbReference type="Pfam" id="PF01936"/>
    </source>
</evidence>
<evidence type="ECO:0000313" key="3">
    <source>
        <dbReference type="Proteomes" id="UP000694240"/>
    </source>
</evidence>
<dbReference type="GO" id="GO:0010468">
    <property type="term" value="P:regulation of gene expression"/>
    <property type="evidence" value="ECO:0007669"/>
    <property type="project" value="InterPro"/>
</dbReference>
<dbReference type="EMBL" id="JAEFBK010000010">
    <property type="protein sequence ID" value="KAG7561747.1"/>
    <property type="molecule type" value="Genomic_DNA"/>
</dbReference>
<dbReference type="CDD" id="cd10910">
    <property type="entry name" value="PIN_limkain_b1_N_like"/>
    <property type="match status" value="1"/>
</dbReference>
<name>A0A8T1ZQS2_9BRAS</name>
<accession>A0A8T1ZQS2</accession>
<proteinExistence type="predicted"/>
<keyword evidence="3" id="KW-1185">Reference proteome</keyword>
<gene>
    <name evidence="2" type="ORF">ISN45_Aa05g031210</name>
</gene>
<dbReference type="PANTHER" id="PTHR14379:SF58">
    <property type="entry name" value="NYN DOMAIN-CONTAINING PROTEIN"/>
    <property type="match status" value="1"/>
</dbReference>
<organism evidence="2 3">
    <name type="scientific">Arabidopsis thaliana x Arabidopsis arenosa</name>
    <dbReference type="NCBI Taxonomy" id="1240361"/>
    <lineage>
        <taxon>Eukaryota</taxon>
        <taxon>Viridiplantae</taxon>
        <taxon>Streptophyta</taxon>
        <taxon>Embryophyta</taxon>
        <taxon>Tracheophyta</taxon>
        <taxon>Spermatophyta</taxon>
        <taxon>Magnoliopsida</taxon>
        <taxon>eudicotyledons</taxon>
        <taxon>Gunneridae</taxon>
        <taxon>Pentapetalae</taxon>
        <taxon>rosids</taxon>
        <taxon>malvids</taxon>
        <taxon>Brassicales</taxon>
        <taxon>Brassicaceae</taxon>
        <taxon>Camelineae</taxon>
        <taxon>Arabidopsis</taxon>
    </lineage>
</organism>
<feature type="non-terminal residue" evidence="2">
    <location>
        <position position="1"/>
    </location>
</feature>
<dbReference type="Pfam" id="PF01936">
    <property type="entry name" value="NYN"/>
    <property type="match status" value="1"/>
</dbReference>
<dbReference type="InterPro" id="IPR024768">
    <property type="entry name" value="Marf1"/>
</dbReference>